<name>C0E044_9CORY</name>
<dbReference type="EMBL" id="ACEB01000004">
    <property type="protein sequence ID" value="EEG27936.1"/>
    <property type="molecule type" value="Genomic_DNA"/>
</dbReference>
<dbReference type="Proteomes" id="UP000006247">
    <property type="component" value="Unassembled WGS sequence"/>
</dbReference>
<reference evidence="1 2" key="1">
    <citation type="submission" date="2009-01" db="EMBL/GenBank/DDBJ databases">
        <authorList>
            <person name="Fulton L."/>
            <person name="Clifton S."/>
            <person name="Chinwalla A.T."/>
            <person name="Mitreva M."/>
            <person name="Sodergren E."/>
            <person name="Weinstock G."/>
            <person name="Clifton S."/>
            <person name="Dooling D.J."/>
            <person name="Fulton B."/>
            <person name="Minx P."/>
            <person name="Pepin K.H."/>
            <person name="Johnson M."/>
            <person name="Bhonagiri V."/>
            <person name="Nash W.E."/>
            <person name="Mardis E.R."/>
            <person name="Wilson R.K."/>
        </authorList>
    </citation>
    <scope>NUCLEOTIDE SEQUENCE [LARGE SCALE GENOMIC DNA]</scope>
    <source>
        <strain evidence="1 2">ATCC 33806</strain>
    </source>
</reference>
<sequence>MTVEVNKAQTITHHAGVLVCGMIFRGRPRVAPRLHRLSLNNGEESRVFTVLRKVPMLDDIRWEFGSRRYLSLEQFVTEVSRVNKSAWPHDEIVMNNPKVAFEYSALISSLDELLPCEYLAHADAVLRPDPTADGLFSVDIRAEIMATNRTSFSAGELLWIAHSLQANKRLGDHPRFAGFEIADEHSGVPAVTITTAA</sequence>
<proteinExistence type="predicted"/>
<comment type="caution">
    <text evidence="1">The sequence shown here is derived from an EMBL/GenBank/DDBJ whole genome shotgun (WGS) entry which is preliminary data.</text>
</comment>
<protein>
    <submittedName>
        <fullName evidence="1">Uncharacterized protein</fullName>
    </submittedName>
</protein>
<dbReference type="HOGENOM" id="CLU_1382097_0_0_11"/>
<evidence type="ECO:0000313" key="1">
    <source>
        <dbReference type="EMBL" id="EEG27936.1"/>
    </source>
</evidence>
<accession>C0E044</accession>
<organism evidence="1 2">
    <name type="scientific">Corynebacterium matruchotii ATCC 33806</name>
    <dbReference type="NCBI Taxonomy" id="566549"/>
    <lineage>
        <taxon>Bacteria</taxon>
        <taxon>Bacillati</taxon>
        <taxon>Actinomycetota</taxon>
        <taxon>Actinomycetes</taxon>
        <taxon>Mycobacteriales</taxon>
        <taxon>Corynebacteriaceae</taxon>
        <taxon>Corynebacterium</taxon>
    </lineage>
</organism>
<gene>
    <name evidence="1" type="ORF">CORMATOL_00345</name>
</gene>
<dbReference type="AlphaFoldDB" id="C0E044"/>
<evidence type="ECO:0000313" key="2">
    <source>
        <dbReference type="Proteomes" id="UP000006247"/>
    </source>
</evidence>